<evidence type="ECO:0000313" key="4">
    <source>
        <dbReference type="Proteomes" id="UP000809431"/>
    </source>
</evidence>
<reference evidence="3 4" key="1">
    <citation type="submission" date="2021-01" db="EMBL/GenBank/DDBJ databases">
        <title>Draft Genome Sequence and Polyhydroxyalkanoate Biosynthetic Potential of Jeongeupia naejangsanensis Type Strain DSM 24253.</title>
        <authorList>
            <person name="Turrini P."/>
            <person name="Artuso I."/>
            <person name="Lugli G.A."/>
            <person name="Frangipani E."/>
            <person name="Ventura M."/>
            <person name="Visca P."/>
        </authorList>
    </citation>
    <scope>NUCLEOTIDE SEQUENCE [LARGE SCALE GENOMIC DNA]</scope>
    <source>
        <strain evidence="3 4">DSM 24253</strain>
    </source>
</reference>
<keyword evidence="4" id="KW-1185">Reference proteome</keyword>
<dbReference type="PANTHER" id="PTHR32309:SF13">
    <property type="entry name" value="FERRIC ENTEROBACTIN TRANSPORT PROTEIN FEPE"/>
    <property type="match status" value="1"/>
</dbReference>
<protein>
    <submittedName>
        <fullName evidence="3">Chain length determinant protein tyrosine kinase EpsG</fullName>
    </submittedName>
</protein>
<dbReference type="InterPro" id="IPR050445">
    <property type="entry name" value="Bact_polysacc_biosynth/exp"/>
</dbReference>
<keyword evidence="1" id="KW-0547">Nucleotide-binding</keyword>
<keyword evidence="3" id="KW-0808">Transferase</keyword>
<proteinExistence type="predicted"/>
<dbReference type="InterPro" id="IPR027417">
    <property type="entry name" value="P-loop_NTPase"/>
</dbReference>
<dbReference type="InterPro" id="IPR037257">
    <property type="entry name" value="T2SS_E_N_sf"/>
</dbReference>
<organism evidence="3 4">
    <name type="scientific">Jeongeupia naejangsanensis</name>
    <dbReference type="NCBI Taxonomy" id="613195"/>
    <lineage>
        <taxon>Bacteria</taxon>
        <taxon>Pseudomonadati</taxon>
        <taxon>Pseudomonadota</taxon>
        <taxon>Betaproteobacteria</taxon>
        <taxon>Neisseriales</taxon>
        <taxon>Chitinibacteraceae</taxon>
        <taxon>Jeongeupia</taxon>
    </lineage>
</organism>
<evidence type="ECO:0000256" key="1">
    <source>
        <dbReference type="ARBA" id="ARBA00022741"/>
    </source>
</evidence>
<dbReference type="RefSeq" id="WP_203536791.1">
    <property type="nucleotide sequence ID" value="NZ_JAESND010000001.1"/>
</dbReference>
<dbReference type="GO" id="GO:0016301">
    <property type="term" value="F:kinase activity"/>
    <property type="evidence" value="ECO:0007669"/>
    <property type="project" value="UniProtKB-KW"/>
</dbReference>
<accession>A0ABS2BJH0</accession>
<keyword evidence="2" id="KW-0067">ATP-binding</keyword>
<dbReference type="SUPFAM" id="SSF160246">
    <property type="entry name" value="EspE N-terminal domain-like"/>
    <property type="match status" value="1"/>
</dbReference>
<dbReference type="Proteomes" id="UP000809431">
    <property type="component" value="Unassembled WGS sequence"/>
</dbReference>
<gene>
    <name evidence="3" type="ORF">JMJ54_04825</name>
</gene>
<name>A0ABS2BJH0_9NEIS</name>
<evidence type="ECO:0000256" key="2">
    <source>
        <dbReference type="ARBA" id="ARBA00022840"/>
    </source>
</evidence>
<dbReference type="EMBL" id="JAESND010000001">
    <property type="protein sequence ID" value="MBM3115146.1"/>
    <property type="molecule type" value="Genomic_DNA"/>
</dbReference>
<dbReference type="Gene3D" id="3.40.50.300">
    <property type="entry name" value="P-loop containing nucleotide triphosphate hydrolases"/>
    <property type="match status" value="1"/>
</dbReference>
<dbReference type="PANTHER" id="PTHR32309">
    <property type="entry name" value="TYROSINE-PROTEIN KINASE"/>
    <property type="match status" value="1"/>
</dbReference>
<sequence length="290" mass="30865">MNQAVRLPLPTDKGVQGGLIGQILLAQHKIGIADLPLIAECQREHGLRFGEAAIRLGMVGSDDIQTALSEQFDFPVLGASAGVDRQVVCAYDPYSPQAEAVRGARTQLLLHWLDGTRKQVAIVPADDDGSHGEAFAANLAVALAQLSQQVLLIDANLRRPTQHALFDVAPGQGLADCLAARASWHEVIRTVDGIDNLQLLQGGTIAPNPQELLSKPAFAELLHQAGERYDAVIVVSAAPAQASDMHLVATRARGVVLVAKRNHTRLKPLLNTKAQLQAAGVHLIGAVLHD</sequence>
<dbReference type="CDD" id="cd05387">
    <property type="entry name" value="BY-kinase"/>
    <property type="match status" value="1"/>
</dbReference>
<dbReference type="InterPro" id="IPR005702">
    <property type="entry name" value="Wzc-like_C"/>
</dbReference>
<keyword evidence="3" id="KW-0418">Kinase</keyword>
<dbReference type="SUPFAM" id="SSF52540">
    <property type="entry name" value="P-loop containing nucleoside triphosphate hydrolases"/>
    <property type="match status" value="1"/>
</dbReference>
<comment type="caution">
    <text evidence="3">The sequence shown here is derived from an EMBL/GenBank/DDBJ whole genome shotgun (WGS) entry which is preliminary data.</text>
</comment>
<evidence type="ECO:0000313" key="3">
    <source>
        <dbReference type="EMBL" id="MBM3115146.1"/>
    </source>
</evidence>